<dbReference type="Proteomes" id="UP000252355">
    <property type="component" value="Unassembled WGS sequence"/>
</dbReference>
<dbReference type="NCBIfam" id="TIGR01420">
    <property type="entry name" value="pilT_fam"/>
    <property type="match status" value="1"/>
</dbReference>
<dbReference type="Gene3D" id="3.40.50.300">
    <property type="entry name" value="P-loop containing nucleotide triphosphate hydrolases"/>
    <property type="match status" value="1"/>
</dbReference>
<gene>
    <name evidence="3" type="ORF">OZSIB_3103</name>
</gene>
<dbReference type="EMBL" id="QOQW01000006">
    <property type="protein sequence ID" value="RCK80357.1"/>
    <property type="molecule type" value="Genomic_DNA"/>
</dbReference>
<organism evidence="3 4">
    <name type="scientific">Candidatus Ozemobacter sibiricus</name>
    <dbReference type="NCBI Taxonomy" id="2268124"/>
    <lineage>
        <taxon>Bacteria</taxon>
        <taxon>Candidatus Ozemobacteria</taxon>
        <taxon>Candidatus Ozemobacterales</taxon>
        <taxon>Candidatus Ozemobacteraceae</taxon>
        <taxon>Candidatus Ozemobacter</taxon>
    </lineage>
</organism>
<dbReference type="CDD" id="cd01131">
    <property type="entry name" value="PilT"/>
    <property type="match status" value="1"/>
</dbReference>
<dbReference type="InterPro" id="IPR006321">
    <property type="entry name" value="PilT/PilU"/>
</dbReference>
<dbReference type="InterPro" id="IPR027417">
    <property type="entry name" value="P-loop_NTPase"/>
</dbReference>
<dbReference type="AlphaFoldDB" id="A0A367ZR84"/>
<name>A0A367ZR84_9BACT</name>
<dbReference type="GO" id="GO:0016887">
    <property type="term" value="F:ATP hydrolysis activity"/>
    <property type="evidence" value="ECO:0007669"/>
    <property type="project" value="InterPro"/>
</dbReference>
<dbReference type="PROSITE" id="PS00662">
    <property type="entry name" value="T2SP_E"/>
    <property type="match status" value="1"/>
</dbReference>
<dbReference type="GO" id="GO:0005524">
    <property type="term" value="F:ATP binding"/>
    <property type="evidence" value="ECO:0007669"/>
    <property type="project" value="InterPro"/>
</dbReference>
<reference evidence="3 4" key="1">
    <citation type="submission" date="2018-05" db="EMBL/GenBank/DDBJ databases">
        <title>A metagenomic window into the 2 km-deep terrestrial subsurface aquifer revealed taxonomically and functionally diverse microbial community comprising novel uncultured bacterial lineages.</title>
        <authorList>
            <person name="Kadnikov V.V."/>
            <person name="Mardanov A.V."/>
            <person name="Beletsky A.V."/>
            <person name="Banks D."/>
            <person name="Pimenov N.V."/>
            <person name="Frank Y.A."/>
            <person name="Karnachuk O.V."/>
            <person name="Ravin N.V."/>
        </authorList>
    </citation>
    <scope>NUCLEOTIDE SEQUENCE [LARGE SCALE GENOMIC DNA]</scope>
    <source>
        <strain evidence="3">BY5</strain>
    </source>
</reference>
<dbReference type="InterPro" id="IPR001482">
    <property type="entry name" value="T2SS/T4SS_dom"/>
</dbReference>
<dbReference type="SUPFAM" id="SSF52540">
    <property type="entry name" value="P-loop containing nucleoside triphosphate hydrolases"/>
    <property type="match status" value="1"/>
</dbReference>
<evidence type="ECO:0000313" key="4">
    <source>
        <dbReference type="Proteomes" id="UP000252355"/>
    </source>
</evidence>
<feature type="domain" description="Bacterial type II secretion system protein E" evidence="2">
    <location>
        <begin position="194"/>
        <end position="208"/>
    </location>
</feature>
<dbReference type="PANTHER" id="PTHR30486">
    <property type="entry name" value="TWITCHING MOTILITY PROTEIN PILT"/>
    <property type="match status" value="1"/>
</dbReference>
<dbReference type="Gene3D" id="3.30.450.90">
    <property type="match status" value="1"/>
</dbReference>
<dbReference type="InterPro" id="IPR050921">
    <property type="entry name" value="T4SS_GSP_E_ATPase"/>
</dbReference>
<accession>A0A367ZR84</accession>
<evidence type="ECO:0000256" key="1">
    <source>
        <dbReference type="ARBA" id="ARBA00006611"/>
    </source>
</evidence>
<protein>
    <submittedName>
        <fullName evidence="3">Twitching motility protein PilT</fullName>
    </submittedName>
</protein>
<evidence type="ECO:0000259" key="2">
    <source>
        <dbReference type="PROSITE" id="PS00662"/>
    </source>
</evidence>
<dbReference type="Pfam" id="PF00437">
    <property type="entry name" value="T2SSE"/>
    <property type="match status" value="1"/>
</dbReference>
<proteinExistence type="inferred from homology"/>
<comment type="caution">
    <text evidence="3">The sequence shown here is derived from an EMBL/GenBank/DDBJ whole genome shotgun (WGS) entry which is preliminary data.</text>
</comment>
<comment type="similarity">
    <text evidence="1">Belongs to the GSP E family.</text>
</comment>
<sequence>MLRIHSYFETAIARRASDLHLKCGSPPTLRIGGRLVPLPEEPLAHQEMPNLFLPLMDVRQQEQFRACLEANFMINYQNRWRIRACIFRQRGSLSGAFRFIPTKVPSIDQLKLPVRLKEMALRPRGLFLVTGPANSGKSHTLAAMVHEINKSSARHIVTIEDPIEFVHKPRRSIFTQREIGLMTKDYQSALIYALREDPDVILVGEMRDITTIEMVLTAAETGHLVLSTLHTVGAVQTIDRIINVFPGHRHDEIRTQLSLSLLGTISQILLPGREKNERVMAYELMILNPAMRNLIREKKTNQLKSALMLARKEGCVTLKDNLTELLRDERVDARLINALMKEIVE</sequence>
<evidence type="ECO:0000313" key="3">
    <source>
        <dbReference type="EMBL" id="RCK80357.1"/>
    </source>
</evidence>